<feature type="non-terminal residue" evidence="2">
    <location>
        <position position="1"/>
    </location>
</feature>
<reference evidence="2" key="1">
    <citation type="submission" date="2023-10" db="EMBL/GenBank/DDBJ databases">
        <title>Genome assembly of Pristionchus species.</title>
        <authorList>
            <person name="Yoshida K."/>
            <person name="Sommer R.J."/>
        </authorList>
    </citation>
    <scope>NUCLEOTIDE SEQUENCE</scope>
    <source>
        <strain evidence="2">RS0144</strain>
    </source>
</reference>
<dbReference type="InterPro" id="IPR011009">
    <property type="entry name" value="Kinase-like_dom_sf"/>
</dbReference>
<gene>
    <name evidence="2" type="ORF">PENTCL1PPCAC_6289</name>
</gene>
<dbReference type="InterPro" id="IPR045133">
    <property type="entry name" value="IRE1/2-like"/>
</dbReference>
<dbReference type="EMBL" id="BTSX01000002">
    <property type="protein sequence ID" value="GMS84114.1"/>
    <property type="molecule type" value="Genomic_DNA"/>
</dbReference>
<dbReference type="SUPFAM" id="SSF56112">
    <property type="entry name" value="Protein kinase-like (PK-like)"/>
    <property type="match status" value="1"/>
</dbReference>
<dbReference type="PANTHER" id="PTHR13954:SF6">
    <property type="entry name" value="NON-SPECIFIC SERINE_THREONINE PROTEIN KINASE"/>
    <property type="match status" value="1"/>
</dbReference>
<feature type="domain" description="Protein kinase" evidence="1">
    <location>
        <begin position="1"/>
        <end position="73"/>
    </location>
</feature>
<dbReference type="PROSITE" id="PS50011">
    <property type="entry name" value="PROTEIN_KINASE_DOM"/>
    <property type="match status" value="1"/>
</dbReference>
<dbReference type="PANTHER" id="PTHR13954">
    <property type="entry name" value="IRE1-RELATED"/>
    <property type="match status" value="1"/>
</dbReference>
<evidence type="ECO:0000313" key="3">
    <source>
        <dbReference type="Proteomes" id="UP001432027"/>
    </source>
</evidence>
<proteinExistence type="predicted"/>
<evidence type="ECO:0000313" key="2">
    <source>
        <dbReference type="EMBL" id="GMS84114.1"/>
    </source>
</evidence>
<keyword evidence="3" id="KW-1185">Reference proteome</keyword>
<sequence length="73" mass="8078">ISDFGLCKRLHPGRHSLSKRSGVAGTDGWIAPEALKGQSTVRSNRFQSFPMDIFSLGCIFYYVLTEGSHPYGE</sequence>
<dbReference type="GO" id="GO:1990604">
    <property type="term" value="C:IRE1-TRAF2-ASK1 complex"/>
    <property type="evidence" value="ECO:0007669"/>
    <property type="project" value="TreeGrafter"/>
</dbReference>
<dbReference type="GO" id="GO:0051082">
    <property type="term" value="F:unfolded protein binding"/>
    <property type="evidence" value="ECO:0007669"/>
    <property type="project" value="TreeGrafter"/>
</dbReference>
<dbReference type="Proteomes" id="UP001432027">
    <property type="component" value="Unassembled WGS sequence"/>
</dbReference>
<dbReference type="GO" id="GO:0005524">
    <property type="term" value="F:ATP binding"/>
    <property type="evidence" value="ECO:0007669"/>
    <property type="project" value="InterPro"/>
</dbReference>
<name>A0AAV5SV61_9BILA</name>
<dbReference type="GO" id="GO:0036498">
    <property type="term" value="P:IRE1-mediated unfolded protein response"/>
    <property type="evidence" value="ECO:0007669"/>
    <property type="project" value="TreeGrafter"/>
</dbReference>
<dbReference type="AlphaFoldDB" id="A0AAV5SV61"/>
<feature type="non-terminal residue" evidence="2">
    <location>
        <position position="73"/>
    </location>
</feature>
<dbReference type="Pfam" id="PF00069">
    <property type="entry name" value="Pkinase"/>
    <property type="match status" value="1"/>
</dbReference>
<accession>A0AAV5SV61</accession>
<evidence type="ECO:0000259" key="1">
    <source>
        <dbReference type="PROSITE" id="PS50011"/>
    </source>
</evidence>
<dbReference type="GO" id="GO:0004521">
    <property type="term" value="F:RNA endonuclease activity"/>
    <property type="evidence" value="ECO:0007669"/>
    <property type="project" value="InterPro"/>
</dbReference>
<comment type="caution">
    <text evidence="2">The sequence shown here is derived from an EMBL/GenBank/DDBJ whole genome shotgun (WGS) entry which is preliminary data.</text>
</comment>
<dbReference type="Gene3D" id="1.10.510.10">
    <property type="entry name" value="Transferase(Phosphotransferase) domain 1"/>
    <property type="match status" value="1"/>
</dbReference>
<dbReference type="GO" id="GO:0004674">
    <property type="term" value="F:protein serine/threonine kinase activity"/>
    <property type="evidence" value="ECO:0007669"/>
    <property type="project" value="InterPro"/>
</dbReference>
<protein>
    <recommendedName>
        <fullName evidence="1">Protein kinase domain-containing protein</fullName>
    </recommendedName>
</protein>
<dbReference type="InterPro" id="IPR000719">
    <property type="entry name" value="Prot_kinase_dom"/>
</dbReference>
<organism evidence="2 3">
    <name type="scientific">Pristionchus entomophagus</name>
    <dbReference type="NCBI Taxonomy" id="358040"/>
    <lineage>
        <taxon>Eukaryota</taxon>
        <taxon>Metazoa</taxon>
        <taxon>Ecdysozoa</taxon>
        <taxon>Nematoda</taxon>
        <taxon>Chromadorea</taxon>
        <taxon>Rhabditida</taxon>
        <taxon>Rhabditina</taxon>
        <taxon>Diplogasteromorpha</taxon>
        <taxon>Diplogasteroidea</taxon>
        <taxon>Neodiplogasteridae</taxon>
        <taxon>Pristionchus</taxon>
    </lineage>
</organism>
<dbReference type="GO" id="GO:0070059">
    <property type="term" value="P:intrinsic apoptotic signaling pathway in response to endoplasmic reticulum stress"/>
    <property type="evidence" value="ECO:0007669"/>
    <property type="project" value="TreeGrafter"/>
</dbReference>